<keyword evidence="3" id="KW-1185">Reference proteome</keyword>
<evidence type="ECO:0008006" key="4">
    <source>
        <dbReference type="Google" id="ProtNLM"/>
    </source>
</evidence>
<dbReference type="OrthoDB" id="5416097at2759"/>
<dbReference type="AlphaFoldDB" id="K3VUR3"/>
<organism evidence="2 3">
    <name type="scientific">Fusarium pseudograminearum (strain CS3096)</name>
    <name type="common">Wheat and barley crown-rot fungus</name>
    <dbReference type="NCBI Taxonomy" id="1028729"/>
    <lineage>
        <taxon>Eukaryota</taxon>
        <taxon>Fungi</taxon>
        <taxon>Dikarya</taxon>
        <taxon>Ascomycota</taxon>
        <taxon>Pezizomycotina</taxon>
        <taxon>Sordariomycetes</taxon>
        <taxon>Hypocreomycetidae</taxon>
        <taxon>Hypocreales</taxon>
        <taxon>Nectriaceae</taxon>
        <taxon>Fusarium</taxon>
    </lineage>
</organism>
<feature type="compositionally biased region" description="Basic and acidic residues" evidence="1">
    <location>
        <begin position="419"/>
        <end position="430"/>
    </location>
</feature>
<name>K3VUR3_FUSPC</name>
<dbReference type="RefSeq" id="XP_009252010.1">
    <property type="nucleotide sequence ID" value="XM_009253735.1"/>
</dbReference>
<accession>K3VUR3</accession>
<sequence length="444" mass="51443">MENPTTSLPIRQPKPSPVKSTHIFPVAVGPFPIACLEEHQLIERYKRAYEIEKHIQKYEPDFRIRVEHFATILLVPLQDFEKRGLFSPETSDPLDLKDRLECISPFCKHYMLHLDPKETLKPVWKHARPIPPGNVVQPLTPGMGYNEAMKAMHSRAAFRTYPKFYQVPNHAGEQEENKCRVRDQYKCVLTGKHNPSVFWFIPKGWNDNVLHNDATGNLEAGCIRLAKIDLLDDIISSTELGKTHKVWNMLCVDKDIDDLLKKGLGAFKYIGKEKVDGQVKVQLKFFWMPDLPGRFNQVIDLNQMKGLERHTHSNGATSFDYNRIKRENIREISVDLSIFQRDGCLKPRSDRWPTNFNLQLNSARTVYIEMSERESELFESVVKIHWACVTFTALCGGAGRPWFLTGKDQENGSLQPMDEEFRSHESRMRAEQAQARWQRREPSK</sequence>
<dbReference type="HOGENOM" id="CLU_041167_0_0_1"/>
<evidence type="ECO:0000313" key="2">
    <source>
        <dbReference type="EMBL" id="EKJ79304.1"/>
    </source>
</evidence>
<gene>
    <name evidence="2" type="ORF">FPSE_00615</name>
</gene>
<proteinExistence type="predicted"/>
<feature type="region of interest" description="Disordered" evidence="1">
    <location>
        <begin position="407"/>
        <end position="444"/>
    </location>
</feature>
<dbReference type="EMBL" id="AFNW01000011">
    <property type="protein sequence ID" value="EKJ79304.1"/>
    <property type="molecule type" value="Genomic_DNA"/>
</dbReference>
<dbReference type="GeneID" id="20359235"/>
<dbReference type="Proteomes" id="UP000007978">
    <property type="component" value="Chromosome 1"/>
</dbReference>
<protein>
    <recommendedName>
        <fullName evidence="4">HNH nuclease domain-containing protein</fullName>
    </recommendedName>
</protein>
<dbReference type="KEGG" id="fpu:FPSE_00615"/>
<dbReference type="eggNOG" id="ENOG502RD9U">
    <property type="taxonomic scope" value="Eukaryota"/>
</dbReference>
<evidence type="ECO:0000313" key="3">
    <source>
        <dbReference type="Proteomes" id="UP000007978"/>
    </source>
</evidence>
<evidence type="ECO:0000256" key="1">
    <source>
        <dbReference type="SAM" id="MobiDB-lite"/>
    </source>
</evidence>
<reference evidence="2 3" key="1">
    <citation type="journal article" date="2012" name="PLoS Pathog.">
        <title>Comparative pathogenomics reveals horizontally acquired novel virulence genes in fungi infecting cereal hosts.</title>
        <authorList>
            <person name="Gardiner D.M."/>
            <person name="McDonald M.C."/>
            <person name="Covarelli L."/>
            <person name="Solomon P.S."/>
            <person name="Rusu A.G."/>
            <person name="Marshall M."/>
            <person name="Kazan K."/>
            <person name="Chakraborty S."/>
            <person name="McDonald B.A."/>
            <person name="Manners J.M."/>
        </authorList>
    </citation>
    <scope>NUCLEOTIDE SEQUENCE [LARGE SCALE GENOMIC DNA]</scope>
    <source>
        <strain evidence="2 3">CS3096</strain>
    </source>
</reference>
<comment type="caution">
    <text evidence="2">The sequence shown here is derived from an EMBL/GenBank/DDBJ whole genome shotgun (WGS) entry which is preliminary data.</text>
</comment>